<feature type="compositionally biased region" description="Low complexity" evidence="1">
    <location>
        <begin position="431"/>
        <end position="443"/>
    </location>
</feature>
<evidence type="ECO:0000313" key="2">
    <source>
        <dbReference type="EMBL" id="MQY19046.1"/>
    </source>
</evidence>
<proteinExistence type="predicted"/>
<gene>
    <name evidence="2" type="ORF">NRB20_21300</name>
</gene>
<sequence>MAQSTPGTTTASVDTILDDAADGLKYFADFIDEYKRAFGGYYQSHELSFLYMRYDEQRGMDLAKLSAAATGLQTALKVADDEWNTQTGLSKQLPTIWQGEASTAAQDMFGKQLAQASDDKTKSRAVLDAIGSTVTGLQKAVQEKADYVKTLLGPSGAVVSGGKTKGEVDTIISGSKMETSTGLLPHSLVNRLVGIFPDQQPFGSVGSTFDFFTDTGTLLGITSGDHGYGKRLKDRCQEWLDKVFKPDFESKVNGFLAHCDTTNTTVEQAYTTLVQAAQQVTHKPFVRPVGTSAKATPSTPAPAPSTSASPSTSSSISSSTSTSGTTPTTTSPTNTNTKTSSLDASSLLSQASSALNGLGSLSGQLSSLGQTLSKDASSLSTTLQQGMQGFVSQIESFTKNVSGSADGKPKLEFDIAGKHVKFALGKNGEVDMSTSDSSGDSKSYTMKLDEHGLPVITSTDGSKDDKKSDGDHSGTAASHGSGSGTDSSGGSSTQHSAGTSDTNQQSGTGTQHSGTSQNTDSSTSGNQFPSTTPTPATSQTDKDKKTPTPASAPKPDAGTDNGTGAELAEAGPL</sequence>
<evidence type="ECO:0000256" key="1">
    <source>
        <dbReference type="SAM" id="MobiDB-lite"/>
    </source>
</evidence>
<accession>A0A7K0CZY5</accession>
<feature type="compositionally biased region" description="Low complexity" evidence="1">
    <location>
        <begin position="547"/>
        <end position="556"/>
    </location>
</feature>
<dbReference type="AlphaFoldDB" id="A0A7K0CZY5"/>
<dbReference type="RefSeq" id="WP_153409909.1">
    <property type="nucleotide sequence ID" value="NZ_WEGK01000004.1"/>
</dbReference>
<comment type="caution">
    <text evidence="2">The sequence shown here is derived from an EMBL/GenBank/DDBJ whole genome shotgun (WGS) entry which is preliminary data.</text>
</comment>
<keyword evidence="3" id="KW-1185">Reference proteome</keyword>
<feature type="region of interest" description="Disordered" evidence="1">
    <location>
        <begin position="285"/>
        <end position="342"/>
    </location>
</feature>
<feature type="compositionally biased region" description="Basic and acidic residues" evidence="1">
    <location>
        <begin position="461"/>
        <end position="472"/>
    </location>
</feature>
<feature type="compositionally biased region" description="Low complexity" evidence="1">
    <location>
        <begin position="473"/>
        <end position="500"/>
    </location>
</feature>
<evidence type="ECO:0000313" key="3">
    <source>
        <dbReference type="Proteomes" id="UP000438448"/>
    </source>
</evidence>
<name>A0A7K0CZY5_9NOCA</name>
<dbReference type="OrthoDB" id="4508147at2"/>
<feature type="compositionally biased region" description="Polar residues" evidence="1">
    <location>
        <begin position="501"/>
        <end position="528"/>
    </location>
</feature>
<dbReference type="EMBL" id="WEGK01000004">
    <property type="protein sequence ID" value="MQY19046.1"/>
    <property type="molecule type" value="Genomic_DNA"/>
</dbReference>
<feature type="compositionally biased region" description="Low complexity" evidence="1">
    <location>
        <begin position="290"/>
        <end position="342"/>
    </location>
</feature>
<reference evidence="2 3" key="1">
    <citation type="submission" date="2019-10" db="EMBL/GenBank/DDBJ databases">
        <title>Nocardia macrotermitis sp. nov. and Nocardia aurantia sp. nov., isolated from the gut of fungus growing-termite Macrotermes natalensis.</title>
        <authorList>
            <person name="Benndorf R."/>
            <person name="Schwitalla J."/>
            <person name="Martin K."/>
            <person name="De Beer W."/>
            <person name="Kaster A.-K."/>
            <person name="Vollmers J."/>
            <person name="Poulsen M."/>
            <person name="Beemelmanns C."/>
        </authorList>
    </citation>
    <scope>NUCLEOTIDE SEQUENCE [LARGE SCALE GENOMIC DNA]</scope>
    <source>
        <strain evidence="2 3">RB20</strain>
    </source>
</reference>
<feature type="region of interest" description="Disordered" evidence="1">
    <location>
        <begin position="429"/>
        <end position="573"/>
    </location>
</feature>
<organism evidence="2 3">
    <name type="scientific">Nocardia macrotermitis</name>
    <dbReference type="NCBI Taxonomy" id="2585198"/>
    <lineage>
        <taxon>Bacteria</taxon>
        <taxon>Bacillati</taxon>
        <taxon>Actinomycetota</taxon>
        <taxon>Actinomycetes</taxon>
        <taxon>Mycobacteriales</taxon>
        <taxon>Nocardiaceae</taxon>
        <taxon>Nocardia</taxon>
    </lineage>
</organism>
<dbReference type="Proteomes" id="UP000438448">
    <property type="component" value="Unassembled WGS sequence"/>
</dbReference>
<protein>
    <submittedName>
        <fullName evidence="2">Uncharacterized protein</fullName>
    </submittedName>
</protein>
<feature type="compositionally biased region" description="Low complexity" evidence="1">
    <location>
        <begin position="529"/>
        <end position="539"/>
    </location>
</feature>